<reference evidence="3 4" key="1">
    <citation type="submission" date="2014-04" db="EMBL/GenBank/DDBJ databases">
        <authorList>
            <consortium name="DOE Joint Genome Institute"/>
            <person name="Kuo A."/>
            <person name="Kohler A."/>
            <person name="Costa M.D."/>
            <person name="Nagy L.G."/>
            <person name="Floudas D."/>
            <person name="Copeland A."/>
            <person name="Barry K.W."/>
            <person name="Cichocki N."/>
            <person name="Veneault-Fourrey C."/>
            <person name="LaButti K."/>
            <person name="Lindquist E.A."/>
            <person name="Lipzen A."/>
            <person name="Lundell T."/>
            <person name="Morin E."/>
            <person name="Murat C."/>
            <person name="Sun H."/>
            <person name="Tunlid A."/>
            <person name="Henrissat B."/>
            <person name="Grigoriev I.V."/>
            <person name="Hibbett D.S."/>
            <person name="Martin F."/>
            <person name="Nordberg H.P."/>
            <person name="Cantor M.N."/>
            <person name="Hua S.X."/>
        </authorList>
    </citation>
    <scope>NUCLEOTIDE SEQUENCE [LARGE SCALE GENOMIC DNA]</scope>
    <source>
        <strain evidence="3 4">Marx 270</strain>
    </source>
</reference>
<organism evidence="3 4">
    <name type="scientific">Pisolithus tinctorius Marx 270</name>
    <dbReference type="NCBI Taxonomy" id="870435"/>
    <lineage>
        <taxon>Eukaryota</taxon>
        <taxon>Fungi</taxon>
        <taxon>Dikarya</taxon>
        <taxon>Basidiomycota</taxon>
        <taxon>Agaricomycotina</taxon>
        <taxon>Agaricomycetes</taxon>
        <taxon>Agaricomycetidae</taxon>
        <taxon>Boletales</taxon>
        <taxon>Sclerodermatineae</taxon>
        <taxon>Pisolithaceae</taxon>
        <taxon>Pisolithus</taxon>
    </lineage>
</organism>
<protein>
    <recommendedName>
        <fullName evidence="2">Fungal-type protein kinase domain-containing protein</fullName>
    </recommendedName>
</protein>
<reference evidence="4" key="2">
    <citation type="submission" date="2015-01" db="EMBL/GenBank/DDBJ databases">
        <title>Evolutionary Origins and Diversification of the Mycorrhizal Mutualists.</title>
        <authorList>
            <consortium name="DOE Joint Genome Institute"/>
            <consortium name="Mycorrhizal Genomics Consortium"/>
            <person name="Kohler A."/>
            <person name="Kuo A."/>
            <person name="Nagy L.G."/>
            <person name="Floudas D."/>
            <person name="Copeland A."/>
            <person name="Barry K.W."/>
            <person name="Cichocki N."/>
            <person name="Veneault-Fourrey C."/>
            <person name="LaButti K."/>
            <person name="Lindquist E.A."/>
            <person name="Lipzen A."/>
            <person name="Lundell T."/>
            <person name="Morin E."/>
            <person name="Murat C."/>
            <person name="Riley R."/>
            <person name="Ohm R."/>
            <person name="Sun H."/>
            <person name="Tunlid A."/>
            <person name="Henrissat B."/>
            <person name="Grigoriev I.V."/>
            <person name="Hibbett D.S."/>
            <person name="Martin F."/>
        </authorList>
    </citation>
    <scope>NUCLEOTIDE SEQUENCE [LARGE SCALE GENOMIC DNA]</scope>
    <source>
        <strain evidence="4">Marx 270</strain>
    </source>
</reference>
<name>A0A0C3JKF0_PISTI</name>
<dbReference type="EMBL" id="KN832019">
    <property type="protein sequence ID" value="KIN98061.1"/>
    <property type="molecule type" value="Genomic_DNA"/>
</dbReference>
<evidence type="ECO:0000256" key="1">
    <source>
        <dbReference type="SAM" id="MobiDB-lite"/>
    </source>
</evidence>
<sequence length="672" mass="76451">MDREVSLDYFKSAALPPLHVQIGIAEIKTSLETTQVLSRDSGWTAFKKEPKVSGVSEEEVFRPLSKVFEAIVDEAGKVAHTSARLDFVSRPAHSPHSDRSNSTRPDAYLLLVEKKSVGVQEAKKNEAKGSDHDSWDDIAVSFEVKKSDEAAEREDNDKKVIWSLHHIMRSDPCRRATFGVTIENTQMKFWFTCRAVTLVSKSFNFLTEPEHLIHFFCALAFAKDHELGWDPTIQRVCVEGKTQYIITVHSENRGTIEYQTTNVISDFGADGVRGRGTRVFEVCPMLRDGKLDAAPVVLKDSWRVCDRQREDKILQEIFRDLREQKDIKEENEARKYFLTVVEAGDVIVNGTVDGTASLLHESDLPADCSSYALPVDGKQKAEPTKPSEGLPPSFSRTPGATKHSKIHHRIHFRLVFKEVCTPIYKLQRLDTVFQTLQDIHKALEYLHSVGWVHRDVSAANSLRAGEVGKLADLEYAKRMNDTNKHEIRTGTVNFMACEVEGQKYLFKPPGYFDEVYSRPPFRFNPLHDMESLWWIQTWTLYYHVDQPHSQRSSEQENYSNNLFPGQLKVRFYEFSAGLDLRILPPPFGPAGQQVAIMHGKLKLAYTESERCLPQSAPAYAAPLRILHNDFREHLATAVEKSKDVALFIPTDKRPNPEDSTHEARCEKRPKVV</sequence>
<dbReference type="Proteomes" id="UP000054217">
    <property type="component" value="Unassembled WGS sequence"/>
</dbReference>
<proteinExistence type="predicted"/>
<dbReference type="HOGENOM" id="CLU_011584_1_2_1"/>
<dbReference type="InParanoid" id="A0A0C3JKF0"/>
<dbReference type="InterPro" id="IPR040976">
    <property type="entry name" value="Pkinase_fungal"/>
</dbReference>
<dbReference type="Gene3D" id="1.10.510.10">
    <property type="entry name" value="Transferase(Phosphotransferase) domain 1"/>
    <property type="match status" value="1"/>
</dbReference>
<keyword evidence="4" id="KW-1185">Reference proteome</keyword>
<feature type="region of interest" description="Disordered" evidence="1">
    <location>
        <begin position="376"/>
        <end position="402"/>
    </location>
</feature>
<feature type="domain" description="Fungal-type protein kinase" evidence="2">
    <location>
        <begin position="118"/>
        <end position="539"/>
    </location>
</feature>
<dbReference type="AlphaFoldDB" id="A0A0C3JKF0"/>
<dbReference type="PANTHER" id="PTHR38248">
    <property type="entry name" value="FUNK1 6"/>
    <property type="match status" value="1"/>
</dbReference>
<feature type="region of interest" description="Disordered" evidence="1">
    <location>
        <begin position="650"/>
        <end position="672"/>
    </location>
</feature>
<dbReference type="InterPro" id="IPR011009">
    <property type="entry name" value="Kinase-like_dom_sf"/>
</dbReference>
<dbReference type="PANTHER" id="PTHR38248:SF2">
    <property type="entry name" value="FUNK1 11"/>
    <property type="match status" value="1"/>
</dbReference>
<dbReference type="Pfam" id="PF17667">
    <property type="entry name" value="Pkinase_fungal"/>
    <property type="match status" value="1"/>
</dbReference>
<accession>A0A0C3JKF0</accession>
<evidence type="ECO:0000313" key="4">
    <source>
        <dbReference type="Proteomes" id="UP000054217"/>
    </source>
</evidence>
<dbReference type="STRING" id="870435.A0A0C3JKF0"/>
<dbReference type="OrthoDB" id="3260094at2759"/>
<gene>
    <name evidence="3" type="ORF">M404DRAFT_1005590</name>
</gene>
<evidence type="ECO:0000259" key="2">
    <source>
        <dbReference type="Pfam" id="PF17667"/>
    </source>
</evidence>
<evidence type="ECO:0000313" key="3">
    <source>
        <dbReference type="EMBL" id="KIN98061.1"/>
    </source>
</evidence>
<dbReference type="SUPFAM" id="SSF56112">
    <property type="entry name" value="Protein kinase-like (PK-like)"/>
    <property type="match status" value="1"/>
</dbReference>